<evidence type="ECO:0000313" key="3">
    <source>
        <dbReference type="Proteomes" id="UP000075230"/>
    </source>
</evidence>
<proteinExistence type="predicted"/>
<gene>
    <name evidence="2" type="ORF">RIB2604_01701310</name>
</gene>
<dbReference type="EMBL" id="BCWF01000017">
    <property type="protein sequence ID" value="GAT22995.1"/>
    <property type="molecule type" value="Genomic_DNA"/>
</dbReference>
<organism evidence="2 3">
    <name type="scientific">Aspergillus kawachii</name>
    <name type="common">White koji mold</name>
    <name type="synonym">Aspergillus awamori var. kawachi</name>
    <dbReference type="NCBI Taxonomy" id="1069201"/>
    <lineage>
        <taxon>Eukaryota</taxon>
        <taxon>Fungi</taxon>
        <taxon>Dikarya</taxon>
        <taxon>Ascomycota</taxon>
        <taxon>Pezizomycotina</taxon>
        <taxon>Eurotiomycetes</taxon>
        <taxon>Eurotiomycetidae</taxon>
        <taxon>Eurotiales</taxon>
        <taxon>Aspergillaceae</taxon>
        <taxon>Aspergillus</taxon>
        <taxon>Aspergillus subgen. Circumdati</taxon>
    </lineage>
</organism>
<dbReference type="AlphaFoldDB" id="A0A146FAN3"/>
<dbReference type="Proteomes" id="UP000075230">
    <property type="component" value="Unassembled WGS sequence"/>
</dbReference>
<protein>
    <submittedName>
        <fullName evidence="2">DUF221 domain protein</fullName>
    </submittedName>
</protein>
<reference evidence="2 3" key="1">
    <citation type="journal article" date="2016" name="DNA Res.">
        <title>Genome sequence of Aspergillus luchuensis NBRC 4314.</title>
        <authorList>
            <person name="Yamada O."/>
            <person name="Machida M."/>
            <person name="Hosoyama A."/>
            <person name="Goto M."/>
            <person name="Takahashi T."/>
            <person name="Futagami T."/>
            <person name="Yamagata Y."/>
            <person name="Takeuchi M."/>
            <person name="Kobayashi T."/>
            <person name="Koike H."/>
            <person name="Abe K."/>
            <person name="Asai K."/>
            <person name="Arita M."/>
            <person name="Fujita N."/>
            <person name="Fukuda K."/>
            <person name="Higa K."/>
            <person name="Horikawa H."/>
            <person name="Ishikawa T."/>
            <person name="Jinno K."/>
            <person name="Kato Y."/>
            <person name="Kirimura K."/>
            <person name="Mizutani O."/>
            <person name="Nakasone K."/>
            <person name="Sano M."/>
            <person name="Shiraishi Y."/>
            <person name="Tsukahara M."/>
            <person name="Gomi K."/>
        </authorList>
    </citation>
    <scope>NUCLEOTIDE SEQUENCE [LARGE SCALE GENOMIC DNA]</scope>
    <source>
        <strain evidence="2 3">RIB 2604</strain>
    </source>
</reference>
<evidence type="ECO:0000256" key="1">
    <source>
        <dbReference type="SAM" id="MobiDB-lite"/>
    </source>
</evidence>
<reference evidence="3" key="2">
    <citation type="submission" date="2016-02" db="EMBL/GenBank/DDBJ databases">
        <title>Genome sequencing of Aspergillus luchuensis NBRC 4314.</title>
        <authorList>
            <person name="Yamada O."/>
        </authorList>
    </citation>
    <scope>NUCLEOTIDE SEQUENCE [LARGE SCALE GENOMIC DNA]</scope>
    <source>
        <strain evidence="3">RIB 2604</strain>
    </source>
</reference>
<sequence length="65" mass="7181">MALPVSGSVDRQPPHDRHSHIGTIRTHASQRATGERENYRRAHGMTALQRRAVGNASVTHEDEGL</sequence>
<evidence type="ECO:0000313" key="2">
    <source>
        <dbReference type="EMBL" id="GAT22995.1"/>
    </source>
</evidence>
<name>A0A146FAN3_ASPKA</name>
<comment type="caution">
    <text evidence="2">The sequence shown here is derived from an EMBL/GenBank/DDBJ whole genome shotgun (WGS) entry which is preliminary data.</text>
</comment>
<accession>A0A146FAN3</accession>
<feature type="region of interest" description="Disordered" evidence="1">
    <location>
        <begin position="1"/>
        <end position="65"/>
    </location>
</feature>